<proteinExistence type="predicted"/>
<organism evidence="1 2">
    <name type="scientific">Holotrichia oblita</name>
    <name type="common">Chafer beetle</name>
    <dbReference type="NCBI Taxonomy" id="644536"/>
    <lineage>
        <taxon>Eukaryota</taxon>
        <taxon>Metazoa</taxon>
        <taxon>Ecdysozoa</taxon>
        <taxon>Arthropoda</taxon>
        <taxon>Hexapoda</taxon>
        <taxon>Insecta</taxon>
        <taxon>Pterygota</taxon>
        <taxon>Neoptera</taxon>
        <taxon>Endopterygota</taxon>
        <taxon>Coleoptera</taxon>
        <taxon>Polyphaga</taxon>
        <taxon>Scarabaeiformia</taxon>
        <taxon>Scarabaeidae</taxon>
        <taxon>Melolonthinae</taxon>
        <taxon>Holotrichia</taxon>
    </lineage>
</organism>
<name>A0ACB9TJN3_HOLOL</name>
<protein>
    <submittedName>
        <fullName evidence="1">Ubx domain-containing protein 4</fullName>
    </submittedName>
</protein>
<gene>
    <name evidence="1" type="ORF">MML48_2g00006803</name>
</gene>
<keyword evidence="2" id="KW-1185">Reference proteome</keyword>
<dbReference type="EMBL" id="CM043016">
    <property type="protein sequence ID" value="KAI4466992.1"/>
    <property type="molecule type" value="Genomic_DNA"/>
</dbReference>
<dbReference type="Proteomes" id="UP001056778">
    <property type="component" value="Chromosome 2"/>
</dbReference>
<evidence type="ECO:0000313" key="2">
    <source>
        <dbReference type="Proteomes" id="UP001056778"/>
    </source>
</evidence>
<sequence>MLWYEGNIAEAITLSRKNGSVFVVYIEGNDDESTKLTRSIDQEDVSKLLGSNHFVSIKIQANTVPHQQFSEIYKGANVPSIYFIGKNGAPLDIVEKINNSTELLDKIENILVKAGVNITKSPAAASSSLIAQEQSSSIVSENVASELPAEQSEAGTSKTSSVTDENIAETSLTTDEKVEKAKQIIEQKREAKRKEEEEKEKMKEIERRKMGQDVQKMKRWQHDQELKLLMEAREKEKREQQAAKQRILEQIQQDKVDRAARFSTAPPQSSQPSPQATTPPPIHRVATGITRIQFKLPDGSTHTHEFKSEDTLQDLKLYIKTNLNPAYNFMLATTFPKREFTNEHDSSTLAELELIPSAVLLILPFFVVPSSSVAEHIQFLKTKIFGAPKPAEQPTSPVDSNKRPADATGETMSFEKSFEPQYSNNVENQRDSDKNMIDDIEAQDEEDGNQNRIPFILCQCDLSVMGFITHYRQITNAVAAPSRPKRRFTDYEMKKSLTLTELEIVLYVPQGDEEPFVESESEYEPDDTSSGEEEEYVDNISTLDNTESNTDEENHVDDISVG</sequence>
<accession>A0ACB9TJN3</accession>
<comment type="caution">
    <text evidence="1">The sequence shown here is derived from an EMBL/GenBank/DDBJ whole genome shotgun (WGS) entry which is preliminary data.</text>
</comment>
<reference evidence="1" key="1">
    <citation type="submission" date="2022-04" db="EMBL/GenBank/DDBJ databases">
        <title>Chromosome-scale genome assembly of Holotrichia oblita Faldermann.</title>
        <authorList>
            <person name="Rongchong L."/>
        </authorList>
    </citation>
    <scope>NUCLEOTIDE SEQUENCE</scope>
    <source>
        <strain evidence="1">81SQS9</strain>
    </source>
</reference>
<evidence type="ECO:0000313" key="1">
    <source>
        <dbReference type="EMBL" id="KAI4466992.1"/>
    </source>
</evidence>